<protein>
    <recommendedName>
        <fullName evidence="1">C2H2-type domain-containing protein</fullName>
    </recommendedName>
</protein>
<evidence type="ECO:0000259" key="1">
    <source>
        <dbReference type="PROSITE" id="PS00028"/>
    </source>
</evidence>
<gene>
    <name evidence="2" type="ORF">ONE63_000059</name>
</gene>
<dbReference type="PROSITE" id="PS00028">
    <property type="entry name" value="ZINC_FINGER_C2H2_1"/>
    <property type="match status" value="1"/>
</dbReference>
<dbReference type="AlphaFoldDB" id="A0AAV7Y0C2"/>
<sequence>MATGPDVNLSADLSCFLDVTIEEDQGAVTTSTPKCSVRPSRARKRPPVTACSASTFKRPASRKDPGPVIATCETCGAQYRTLRYLNLHKQKHLLRDLASRVPDVESLKDKCQDIGSKTLTVMASKPSVGKFGSAFVALLNGTMESVLDCEEWNHFVWQICQPFCKLLSQELFCMPSSLTYTALRVADDILSNLPLREQISSSLNSILKCHSDLCESFLSEFVITFADQLVIFIFRSLRNATESDPIAVPDVTFDQEERQCMFYIGGSIFHGFKQLGSKYTKSKKWQSVVEIIDSRILETDFYENLQQQLKKDREWTEKRNRGGLKFVTGKTQDFLLSVASIIVGHEQKFDGSLPVDDILKKVVVGKPKYNWGNIIGSALEQEFSLSFMTGVAKSLISTYGKGIIKRHMNLINDNKPSVSITLRHKVAPR</sequence>
<dbReference type="Proteomes" id="UP001075354">
    <property type="component" value="Chromosome 1"/>
</dbReference>
<organism evidence="2 3">
    <name type="scientific">Megalurothrips usitatus</name>
    <name type="common">bean blossom thrips</name>
    <dbReference type="NCBI Taxonomy" id="439358"/>
    <lineage>
        <taxon>Eukaryota</taxon>
        <taxon>Metazoa</taxon>
        <taxon>Ecdysozoa</taxon>
        <taxon>Arthropoda</taxon>
        <taxon>Hexapoda</taxon>
        <taxon>Insecta</taxon>
        <taxon>Pterygota</taxon>
        <taxon>Neoptera</taxon>
        <taxon>Paraneoptera</taxon>
        <taxon>Thysanoptera</taxon>
        <taxon>Terebrantia</taxon>
        <taxon>Thripoidea</taxon>
        <taxon>Thripidae</taxon>
        <taxon>Megalurothrips</taxon>
    </lineage>
</organism>
<dbReference type="InterPro" id="IPR013087">
    <property type="entry name" value="Znf_C2H2_type"/>
</dbReference>
<comment type="caution">
    <text evidence="2">The sequence shown here is derived from an EMBL/GenBank/DDBJ whole genome shotgun (WGS) entry which is preliminary data.</text>
</comment>
<keyword evidence="3" id="KW-1185">Reference proteome</keyword>
<evidence type="ECO:0000313" key="2">
    <source>
        <dbReference type="EMBL" id="KAJ1531378.1"/>
    </source>
</evidence>
<proteinExistence type="predicted"/>
<accession>A0AAV7Y0C2</accession>
<feature type="domain" description="C2H2-type" evidence="1">
    <location>
        <begin position="72"/>
        <end position="92"/>
    </location>
</feature>
<evidence type="ECO:0000313" key="3">
    <source>
        <dbReference type="Proteomes" id="UP001075354"/>
    </source>
</evidence>
<reference evidence="2" key="1">
    <citation type="submission" date="2022-12" db="EMBL/GenBank/DDBJ databases">
        <title>Chromosome-level genome assembly of the bean flower thrips Megalurothrips usitatus.</title>
        <authorList>
            <person name="Ma L."/>
            <person name="Liu Q."/>
            <person name="Li H."/>
            <person name="Cai W."/>
        </authorList>
    </citation>
    <scope>NUCLEOTIDE SEQUENCE</scope>
    <source>
        <strain evidence="2">Cailab_2022a</strain>
    </source>
</reference>
<name>A0AAV7Y0C2_9NEOP</name>
<dbReference type="EMBL" id="JAPTSV010000001">
    <property type="protein sequence ID" value="KAJ1531378.1"/>
    <property type="molecule type" value="Genomic_DNA"/>
</dbReference>